<evidence type="ECO:0000256" key="10">
    <source>
        <dbReference type="ARBA" id="ARBA00022777"/>
    </source>
</evidence>
<dbReference type="InterPro" id="IPR005467">
    <property type="entry name" value="His_kinase_dom"/>
</dbReference>
<dbReference type="GO" id="GO:0051539">
    <property type="term" value="F:4 iron, 4 sulfur cluster binding"/>
    <property type="evidence" value="ECO:0007669"/>
    <property type="project" value="UniProtKB-KW"/>
</dbReference>
<feature type="transmembrane region" description="Helical" evidence="16">
    <location>
        <begin position="109"/>
        <end position="135"/>
    </location>
</feature>
<keyword evidence="8" id="KW-0808">Transferase</keyword>
<evidence type="ECO:0000256" key="14">
    <source>
        <dbReference type="ARBA" id="ARBA00024827"/>
    </source>
</evidence>
<evidence type="ECO:0000256" key="8">
    <source>
        <dbReference type="ARBA" id="ARBA00022679"/>
    </source>
</evidence>
<evidence type="ECO:0000256" key="2">
    <source>
        <dbReference type="ARBA" id="ARBA00001966"/>
    </source>
</evidence>
<dbReference type="InterPro" id="IPR011712">
    <property type="entry name" value="Sig_transdc_His_kin_sub3_dim/P"/>
</dbReference>
<evidence type="ECO:0000256" key="13">
    <source>
        <dbReference type="ARBA" id="ARBA00023014"/>
    </source>
</evidence>
<organism evidence="18">
    <name type="scientific">Agromyces sp. G08B096</name>
    <dbReference type="NCBI Taxonomy" id="3156399"/>
    <lineage>
        <taxon>Bacteria</taxon>
        <taxon>Bacillati</taxon>
        <taxon>Actinomycetota</taxon>
        <taxon>Actinomycetes</taxon>
        <taxon>Micrococcales</taxon>
        <taxon>Microbacteriaceae</taxon>
        <taxon>Agromyces</taxon>
    </lineage>
</organism>
<evidence type="ECO:0000256" key="1">
    <source>
        <dbReference type="ARBA" id="ARBA00000085"/>
    </source>
</evidence>
<evidence type="ECO:0000256" key="4">
    <source>
        <dbReference type="ARBA" id="ARBA00012438"/>
    </source>
</evidence>
<dbReference type="PRINTS" id="PR00344">
    <property type="entry name" value="BCTRLSENSOR"/>
</dbReference>
<evidence type="ECO:0000256" key="9">
    <source>
        <dbReference type="ARBA" id="ARBA00022723"/>
    </source>
</evidence>
<feature type="transmembrane region" description="Helical" evidence="16">
    <location>
        <begin position="77"/>
        <end position="97"/>
    </location>
</feature>
<feature type="transmembrane region" description="Helical" evidence="16">
    <location>
        <begin position="25"/>
        <end position="44"/>
    </location>
</feature>
<dbReference type="GO" id="GO:0016020">
    <property type="term" value="C:membrane"/>
    <property type="evidence" value="ECO:0007669"/>
    <property type="project" value="InterPro"/>
</dbReference>
<dbReference type="GO" id="GO:0005737">
    <property type="term" value="C:cytoplasm"/>
    <property type="evidence" value="ECO:0007669"/>
    <property type="project" value="UniProtKB-SubCell"/>
</dbReference>
<dbReference type="Gene3D" id="1.20.5.1930">
    <property type="match status" value="1"/>
</dbReference>
<dbReference type="EC" id="2.7.13.3" evidence="4"/>
<evidence type="ECO:0000256" key="6">
    <source>
        <dbReference type="ARBA" id="ARBA00022485"/>
    </source>
</evidence>
<dbReference type="GO" id="GO:0000155">
    <property type="term" value="F:phosphorelay sensor kinase activity"/>
    <property type="evidence" value="ECO:0007669"/>
    <property type="project" value="InterPro"/>
</dbReference>
<evidence type="ECO:0000313" key="18">
    <source>
        <dbReference type="EMBL" id="XBX80798.1"/>
    </source>
</evidence>
<comment type="subcellular location">
    <subcellularLocation>
        <location evidence="3">Cytoplasm</location>
    </subcellularLocation>
</comment>
<dbReference type="InterPro" id="IPR050482">
    <property type="entry name" value="Sensor_HK_TwoCompSys"/>
</dbReference>
<dbReference type="GO" id="GO:0046872">
    <property type="term" value="F:metal ion binding"/>
    <property type="evidence" value="ECO:0007669"/>
    <property type="project" value="UniProtKB-KW"/>
</dbReference>
<dbReference type="PANTHER" id="PTHR24421">
    <property type="entry name" value="NITRATE/NITRITE SENSOR PROTEIN NARX-RELATED"/>
    <property type="match status" value="1"/>
</dbReference>
<feature type="transmembrane region" description="Helical" evidence="16">
    <location>
        <begin position="147"/>
        <end position="164"/>
    </location>
</feature>
<dbReference type="InterPro" id="IPR036890">
    <property type="entry name" value="HATPase_C_sf"/>
</dbReference>
<dbReference type="GO" id="GO:0046983">
    <property type="term" value="F:protein dimerization activity"/>
    <property type="evidence" value="ECO:0007669"/>
    <property type="project" value="InterPro"/>
</dbReference>
<dbReference type="Gene3D" id="3.30.565.10">
    <property type="entry name" value="Histidine kinase-like ATPase, C-terminal domain"/>
    <property type="match status" value="1"/>
</dbReference>
<dbReference type="Pfam" id="PF02518">
    <property type="entry name" value="HATPase_c"/>
    <property type="match status" value="1"/>
</dbReference>
<comment type="function">
    <text evidence="14">Member of the two-component regulatory system NreB/NreC involved in the control of dissimilatory nitrate/nitrite reduction in response to oxygen. NreB functions as a direct oxygen sensor histidine kinase which is autophosphorylated, in the absence of oxygen, probably at the conserved histidine residue, and transfers its phosphate group probably to a conserved aspartate residue of NreC. NreB/NreC activates the expression of the nitrate (narGHJI) and nitrite (nir) reductase operons, as well as the putative nitrate transporter gene narT.</text>
</comment>
<comment type="catalytic activity">
    <reaction evidence="1">
        <text>ATP + protein L-histidine = ADP + protein N-phospho-L-histidine.</text>
        <dbReference type="EC" id="2.7.13.3"/>
    </reaction>
</comment>
<dbReference type="InterPro" id="IPR004358">
    <property type="entry name" value="Sig_transdc_His_kin-like_C"/>
</dbReference>
<sequence>MTVLEAPPGGVAPSALRPVFTALRLGLHVLVVGLALFVVVRALLADGPDEVTITVLAVLFLVWYGAGIAAAHRHFPAWPRVLWLAGLIALWVALNVFTPDAAFLAFPLFFLELHVLPAAWSVPLVVVTFALSVWGTTVHLGFEVGSVLGPFIAAGVAIVIGLGYRAMAQETRDRQALILDLLSTREELAAASREAGSLAERERLAREIHDTVAQGLSSIQMLLHAAERDVPDATTRERLRLARETAAENLAETRRFIRELTPPALDEQTLPAALRRLAAATSEQAAQAGRPTRVSFTISGDAIPLPMALEATLLRTAQASLANVLQHADATRADLTLSYLGDEVALDLVDDGIGFAPDAGGARAAGVARAAGAARPAASVEAEASRGGFGLAAIRRRAEQLGGSAVVESSPGDGTAVSVRLPVEAAG</sequence>
<keyword evidence="7" id="KW-0963">Cytoplasm</keyword>
<dbReference type="RefSeq" id="WP_350346824.1">
    <property type="nucleotide sequence ID" value="NZ_CP158374.1"/>
</dbReference>
<dbReference type="AlphaFoldDB" id="A0AAU7W2V4"/>
<keyword evidence="6" id="KW-0004">4Fe-4S</keyword>
<dbReference type="PANTHER" id="PTHR24421:SF62">
    <property type="entry name" value="SENSORY TRANSDUCTION HISTIDINE KINASE"/>
    <property type="match status" value="1"/>
</dbReference>
<gene>
    <name evidence="18" type="ORF">ABIQ69_09205</name>
</gene>
<evidence type="ECO:0000259" key="17">
    <source>
        <dbReference type="PROSITE" id="PS50109"/>
    </source>
</evidence>
<dbReference type="PROSITE" id="PS50109">
    <property type="entry name" value="HIS_KIN"/>
    <property type="match status" value="1"/>
</dbReference>
<comment type="cofactor">
    <cofactor evidence="2">
        <name>[4Fe-4S] cluster</name>
        <dbReference type="ChEBI" id="CHEBI:49883"/>
    </cofactor>
</comment>
<keyword evidence="16" id="KW-0812">Transmembrane</keyword>
<protein>
    <recommendedName>
        <fullName evidence="5">Oxygen sensor histidine kinase NreB</fullName>
        <ecNumber evidence="4">2.7.13.3</ecNumber>
    </recommendedName>
    <alternativeName>
        <fullName evidence="15">Nitrogen regulation protein B</fullName>
    </alternativeName>
</protein>
<keyword evidence="10 18" id="KW-0418">Kinase</keyword>
<keyword evidence="16" id="KW-0472">Membrane</keyword>
<evidence type="ECO:0000256" key="3">
    <source>
        <dbReference type="ARBA" id="ARBA00004496"/>
    </source>
</evidence>
<evidence type="ECO:0000256" key="15">
    <source>
        <dbReference type="ARBA" id="ARBA00030800"/>
    </source>
</evidence>
<dbReference type="PIRSF" id="PIRSF037434">
    <property type="entry name" value="STHK_ChrS"/>
    <property type="match status" value="1"/>
</dbReference>
<proteinExistence type="predicted"/>
<dbReference type="Pfam" id="PF07730">
    <property type="entry name" value="HisKA_3"/>
    <property type="match status" value="1"/>
</dbReference>
<dbReference type="CDD" id="cd16917">
    <property type="entry name" value="HATPase_UhpB-NarQ-NarX-like"/>
    <property type="match status" value="1"/>
</dbReference>
<evidence type="ECO:0000256" key="16">
    <source>
        <dbReference type="SAM" id="Phobius"/>
    </source>
</evidence>
<feature type="transmembrane region" description="Helical" evidence="16">
    <location>
        <begin position="51"/>
        <end position="71"/>
    </location>
</feature>
<accession>A0AAU7W2V4</accession>
<reference evidence="18" key="1">
    <citation type="submission" date="2024-05" db="EMBL/GenBank/DDBJ databases">
        <authorList>
            <person name="Yu L."/>
        </authorList>
    </citation>
    <scope>NUCLEOTIDE SEQUENCE</scope>
    <source>
        <strain evidence="18">G08B096</strain>
    </source>
</reference>
<dbReference type="InterPro" id="IPR003594">
    <property type="entry name" value="HATPase_dom"/>
</dbReference>
<dbReference type="EMBL" id="CP158374">
    <property type="protein sequence ID" value="XBX80798.1"/>
    <property type="molecule type" value="Genomic_DNA"/>
</dbReference>
<keyword evidence="16" id="KW-1133">Transmembrane helix</keyword>
<keyword evidence="12" id="KW-0902">Two-component regulatory system</keyword>
<keyword evidence="11" id="KW-0408">Iron</keyword>
<dbReference type="SUPFAM" id="SSF55874">
    <property type="entry name" value="ATPase domain of HSP90 chaperone/DNA topoisomerase II/histidine kinase"/>
    <property type="match status" value="1"/>
</dbReference>
<evidence type="ECO:0000256" key="12">
    <source>
        <dbReference type="ARBA" id="ARBA00023012"/>
    </source>
</evidence>
<keyword evidence="9" id="KW-0479">Metal-binding</keyword>
<keyword evidence="13" id="KW-0411">Iron-sulfur</keyword>
<evidence type="ECO:0000256" key="11">
    <source>
        <dbReference type="ARBA" id="ARBA00023004"/>
    </source>
</evidence>
<name>A0AAU7W2V4_9MICO</name>
<dbReference type="InterPro" id="IPR017205">
    <property type="entry name" value="Sig_transdc_His_kinase_ChrS"/>
</dbReference>
<feature type="domain" description="Histidine kinase" evidence="17">
    <location>
        <begin position="203"/>
        <end position="425"/>
    </location>
</feature>
<evidence type="ECO:0000256" key="5">
    <source>
        <dbReference type="ARBA" id="ARBA00017322"/>
    </source>
</evidence>
<evidence type="ECO:0000256" key="7">
    <source>
        <dbReference type="ARBA" id="ARBA00022490"/>
    </source>
</evidence>